<dbReference type="Proteomes" id="UP000266258">
    <property type="component" value="Unassembled WGS sequence"/>
</dbReference>
<protein>
    <recommendedName>
        <fullName evidence="3">Malonyl-[acyl-carrier protein] O-methyltransferase</fullName>
    </recommendedName>
</protein>
<proteinExistence type="predicted"/>
<gene>
    <name evidence="1" type="ORF">CJP74_02940</name>
</gene>
<dbReference type="EMBL" id="NRJH01000023">
    <property type="protein sequence ID" value="RIY32958.1"/>
    <property type="molecule type" value="Genomic_DNA"/>
</dbReference>
<dbReference type="PANTHER" id="PTHR43861">
    <property type="entry name" value="TRANS-ACONITATE 2-METHYLTRANSFERASE-RELATED"/>
    <property type="match status" value="1"/>
</dbReference>
<sequence>MSKYDLIALNFTKARQTYHQHAIVQGQMSQKLVDLFTPYLPSEPMLKICDLGSGSNADLSQILAQEQQREMQLTLVDLVPILPEAKQHLQANKNIKQIEIVVANALEWCKEDDKSFDLVISNAMIQWIDKPLDLLQGIREKLLAPKGIFAFGTFSLANFKELREITQRSLKYYSPSQWKEMLHTAGFNVKAEHEYEKKLYFKSLKDLFQHLKLTGVNNLPQATKWNKQKLLDLYQAYESLKEPEGYPLTYNPLLFVCSIK</sequence>
<dbReference type="InterPro" id="IPR029063">
    <property type="entry name" value="SAM-dependent_MTases_sf"/>
</dbReference>
<accession>A0A3A1Y6W1</accession>
<dbReference type="OrthoDB" id="9760689at2"/>
<dbReference type="Gene3D" id="3.40.50.150">
    <property type="entry name" value="Vaccinia Virus protein VP39"/>
    <property type="match status" value="1"/>
</dbReference>
<dbReference type="CDD" id="cd02440">
    <property type="entry name" value="AdoMet_MTases"/>
    <property type="match status" value="1"/>
</dbReference>
<reference evidence="1 2" key="1">
    <citation type="submission" date="2017-08" db="EMBL/GenBank/DDBJ databases">
        <title>Reclassification of Bisgaard taxon 37 and 44.</title>
        <authorList>
            <person name="Christensen H."/>
        </authorList>
    </citation>
    <scope>NUCLEOTIDE SEQUENCE [LARGE SCALE GENOMIC DNA]</scope>
    <source>
        <strain evidence="1 2">B96_4</strain>
    </source>
</reference>
<dbReference type="AlphaFoldDB" id="A0A3A1Y6W1"/>
<evidence type="ECO:0000313" key="2">
    <source>
        <dbReference type="Proteomes" id="UP000266258"/>
    </source>
</evidence>
<dbReference type="RefSeq" id="WP_119496783.1">
    <property type="nucleotide sequence ID" value="NZ_NRJH01000023.1"/>
</dbReference>
<evidence type="ECO:0000313" key="1">
    <source>
        <dbReference type="EMBL" id="RIY32958.1"/>
    </source>
</evidence>
<organism evidence="1 2">
    <name type="scientific">Psittacicella melopsittaci</name>
    <dbReference type="NCBI Taxonomy" id="2028576"/>
    <lineage>
        <taxon>Bacteria</taxon>
        <taxon>Pseudomonadati</taxon>
        <taxon>Pseudomonadota</taxon>
        <taxon>Gammaproteobacteria</taxon>
        <taxon>Pasteurellales</taxon>
        <taxon>Psittacicellaceae</taxon>
        <taxon>Psittacicella</taxon>
    </lineage>
</organism>
<comment type="caution">
    <text evidence="1">The sequence shown here is derived from an EMBL/GenBank/DDBJ whole genome shotgun (WGS) entry which is preliminary data.</text>
</comment>
<dbReference type="SUPFAM" id="SSF53335">
    <property type="entry name" value="S-adenosyl-L-methionine-dependent methyltransferases"/>
    <property type="match status" value="1"/>
</dbReference>
<name>A0A3A1Y6W1_9GAMM</name>
<keyword evidence="2" id="KW-1185">Reference proteome</keyword>
<evidence type="ECO:0008006" key="3">
    <source>
        <dbReference type="Google" id="ProtNLM"/>
    </source>
</evidence>
<dbReference type="Pfam" id="PF13489">
    <property type="entry name" value="Methyltransf_23"/>
    <property type="match status" value="1"/>
</dbReference>